<dbReference type="Gene3D" id="1.20.1250.20">
    <property type="entry name" value="MFS general substrate transporter like domains"/>
    <property type="match status" value="1"/>
</dbReference>
<dbReference type="PANTHER" id="PTHR42718">
    <property type="entry name" value="MAJOR FACILITATOR SUPERFAMILY MULTIDRUG TRANSPORTER MFSC"/>
    <property type="match status" value="1"/>
</dbReference>
<dbReference type="CDD" id="cd17321">
    <property type="entry name" value="MFS_MMR_MDR_like"/>
    <property type="match status" value="1"/>
</dbReference>
<evidence type="ECO:0000256" key="7">
    <source>
        <dbReference type="SAM" id="Phobius"/>
    </source>
</evidence>
<feature type="transmembrane region" description="Helical" evidence="7">
    <location>
        <begin position="200"/>
        <end position="218"/>
    </location>
</feature>
<feature type="transmembrane region" description="Helical" evidence="7">
    <location>
        <begin position="296"/>
        <end position="319"/>
    </location>
</feature>
<dbReference type="SUPFAM" id="SSF103473">
    <property type="entry name" value="MFS general substrate transporter"/>
    <property type="match status" value="1"/>
</dbReference>
<dbReference type="Proteomes" id="UP000255355">
    <property type="component" value="Unassembled WGS sequence"/>
</dbReference>
<dbReference type="AlphaFoldDB" id="A0A370GFX8"/>
<feature type="transmembrane region" description="Helical" evidence="7">
    <location>
        <begin position="170"/>
        <end position="188"/>
    </location>
</feature>
<evidence type="ECO:0000256" key="5">
    <source>
        <dbReference type="ARBA" id="ARBA00022989"/>
    </source>
</evidence>
<comment type="subcellular location">
    <subcellularLocation>
        <location evidence="1">Cell membrane</location>
        <topology evidence="1">Multi-pass membrane protein</topology>
    </subcellularLocation>
</comment>
<feature type="transmembrane region" description="Helical" evidence="7">
    <location>
        <begin position="361"/>
        <end position="383"/>
    </location>
</feature>
<organism evidence="9 10">
    <name type="scientific">Nocardia mexicana</name>
    <dbReference type="NCBI Taxonomy" id="279262"/>
    <lineage>
        <taxon>Bacteria</taxon>
        <taxon>Bacillati</taxon>
        <taxon>Actinomycetota</taxon>
        <taxon>Actinomycetes</taxon>
        <taxon>Mycobacteriales</taxon>
        <taxon>Nocardiaceae</taxon>
        <taxon>Nocardia</taxon>
    </lineage>
</organism>
<feature type="domain" description="Major facilitator superfamily (MFS) profile" evidence="8">
    <location>
        <begin position="12"/>
        <end position="460"/>
    </location>
</feature>
<keyword evidence="3" id="KW-1003">Cell membrane</keyword>
<dbReference type="STRING" id="1210089.GCA_001613165_02683"/>
<keyword evidence="6 7" id="KW-0472">Membrane</keyword>
<feature type="transmembrane region" description="Helical" evidence="7">
    <location>
        <begin position="107"/>
        <end position="126"/>
    </location>
</feature>
<evidence type="ECO:0000259" key="8">
    <source>
        <dbReference type="PROSITE" id="PS50850"/>
    </source>
</evidence>
<evidence type="ECO:0000256" key="3">
    <source>
        <dbReference type="ARBA" id="ARBA00022475"/>
    </source>
</evidence>
<dbReference type="PANTHER" id="PTHR42718:SF46">
    <property type="entry name" value="BLR6921 PROTEIN"/>
    <property type="match status" value="1"/>
</dbReference>
<feature type="transmembrane region" description="Helical" evidence="7">
    <location>
        <begin position="404"/>
        <end position="422"/>
    </location>
</feature>
<dbReference type="EMBL" id="QQAZ01000029">
    <property type="protein sequence ID" value="RDI42009.1"/>
    <property type="molecule type" value="Genomic_DNA"/>
</dbReference>
<keyword evidence="10" id="KW-1185">Reference proteome</keyword>
<evidence type="ECO:0000313" key="10">
    <source>
        <dbReference type="Proteomes" id="UP000255355"/>
    </source>
</evidence>
<keyword evidence="5 7" id="KW-1133">Transmembrane helix</keyword>
<feature type="transmembrane region" description="Helical" evidence="7">
    <location>
        <begin position="267"/>
        <end position="290"/>
    </location>
</feature>
<sequence>MPTRTVPSARWSMIVIFLIMFLVSLDLSIVNVALPDIDADLRFSDSGLSWVVNAYLLTYAGLMLLGGRLADFTSRRVLLLAGLGVFAAFSAWGALAHSGWELLAARAIQGVAAAVLTPMSLALVTSEFAEGPERSKAMAVWGGAGAAGGAAGVVLSGVLTEQFGWRSVMWVNVLFAVGSVVAVLRGVTDRGPGRRGRLDLPGAVLVTGGVTALVLAVISTEQHSWGSARVLGWFAAGAALLAGFVVVEARTSDPLVPLRFLRRRSLIGATVFGFMLASGQFAAFFFVSLLMQRVLAYSPTVTGLAFLPFCAGVVIGLRIAMKFVERVGARVLLLVGGLLGAAGMLWFGFADTTTTFAGGLLGSQLVASIGIGASIVAMGTAATTGVSPEESGLASGILNSTRQLGGSLGLAILVTVAADVTGPATDRQALADGYGTALLVAAALLAVGAIAAAVILPRAAHTPAATRPRSPEPVGA</sequence>
<feature type="transmembrane region" description="Helical" evidence="7">
    <location>
        <begin position="230"/>
        <end position="247"/>
    </location>
</feature>
<evidence type="ECO:0000256" key="4">
    <source>
        <dbReference type="ARBA" id="ARBA00022692"/>
    </source>
</evidence>
<dbReference type="InterPro" id="IPR011701">
    <property type="entry name" value="MFS"/>
</dbReference>
<evidence type="ECO:0000256" key="1">
    <source>
        <dbReference type="ARBA" id="ARBA00004651"/>
    </source>
</evidence>
<feature type="transmembrane region" description="Helical" evidence="7">
    <location>
        <begin position="77"/>
        <end position="95"/>
    </location>
</feature>
<dbReference type="Pfam" id="PF07690">
    <property type="entry name" value="MFS_1"/>
    <property type="match status" value="1"/>
</dbReference>
<reference evidence="9 10" key="1">
    <citation type="submission" date="2018-07" db="EMBL/GenBank/DDBJ databases">
        <title>Genomic Encyclopedia of Type Strains, Phase IV (KMG-IV): sequencing the most valuable type-strain genomes for metagenomic binning, comparative biology and taxonomic classification.</title>
        <authorList>
            <person name="Goeker M."/>
        </authorList>
    </citation>
    <scope>NUCLEOTIDE SEQUENCE [LARGE SCALE GENOMIC DNA]</scope>
    <source>
        <strain evidence="9 10">DSM 44952</strain>
    </source>
</reference>
<keyword evidence="4 7" id="KW-0812">Transmembrane</keyword>
<dbReference type="InterPro" id="IPR020846">
    <property type="entry name" value="MFS_dom"/>
</dbReference>
<feature type="transmembrane region" description="Helical" evidence="7">
    <location>
        <begin position="331"/>
        <end position="349"/>
    </location>
</feature>
<proteinExistence type="predicted"/>
<feature type="transmembrane region" description="Helical" evidence="7">
    <location>
        <begin position="138"/>
        <end position="158"/>
    </location>
</feature>
<comment type="caution">
    <text evidence="9">The sequence shown here is derived from an EMBL/GenBank/DDBJ whole genome shotgun (WGS) entry which is preliminary data.</text>
</comment>
<feature type="transmembrane region" description="Helical" evidence="7">
    <location>
        <begin position="12"/>
        <end position="34"/>
    </location>
</feature>
<dbReference type="Gene3D" id="1.20.1720.10">
    <property type="entry name" value="Multidrug resistance protein D"/>
    <property type="match status" value="1"/>
</dbReference>
<feature type="transmembrane region" description="Helical" evidence="7">
    <location>
        <begin position="434"/>
        <end position="456"/>
    </location>
</feature>
<dbReference type="RefSeq" id="WP_246011782.1">
    <property type="nucleotide sequence ID" value="NZ_QQAZ01000029.1"/>
</dbReference>
<feature type="transmembrane region" description="Helical" evidence="7">
    <location>
        <begin position="46"/>
        <end position="65"/>
    </location>
</feature>
<dbReference type="PROSITE" id="PS50850">
    <property type="entry name" value="MFS"/>
    <property type="match status" value="1"/>
</dbReference>
<evidence type="ECO:0000313" key="9">
    <source>
        <dbReference type="EMBL" id="RDI42009.1"/>
    </source>
</evidence>
<name>A0A370GFX8_9NOCA</name>
<protein>
    <submittedName>
        <fullName evidence="9">EmrB/QacA subfamily drug resistance transporter</fullName>
    </submittedName>
</protein>
<dbReference type="GO" id="GO:0005886">
    <property type="term" value="C:plasma membrane"/>
    <property type="evidence" value="ECO:0007669"/>
    <property type="project" value="UniProtKB-SubCell"/>
</dbReference>
<gene>
    <name evidence="9" type="ORF">DFR68_1299</name>
</gene>
<evidence type="ECO:0000256" key="2">
    <source>
        <dbReference type="ARBA" id="ARBA00022448"/>
    </source>
</evidence>
<accession>A0A370GFX8</accession>
<dbReference type="GO" id="GO:0022857">
    <property type="term" value="F:transmembrane transporter activity"/>
    <property type="evidence" value="ECO:0007669"/>
    <property type="project" value="InterPro"/>
</dbReference>
<dbReference type="InterPro" id="IPR036259">
    <property type="entry name" value="MFS_trans_sf"/>
</dbReference>
<evidence type="ECO:0000256" key="6">
    <source>
        <dbReference type="ARBA" id="ARBA00023136"/>
    </source>
</evidence>
<keyword evidence="2" id="KW-0813">Transport</keyword>